<accession>A0A9W6YYW5</accession>
<dbReference type="GO" id="GO:0005524">
    <property type="term" value="F:ATP binding"/>
    <property type="evidence" value="ECO:0007669"/>
    <property type="project" value="InterPro"/>
</dbReference>
<dbReference type="Proteomes" id="UP001165063">
    <property type="component" value="Unassembled WGS sequence"/>
</dbReference>
<evidence type="ECO:0000313" key="5">
    <source>
        <dbReference type="EMBL" id="GMG34130.1"/>
    </source>
</evidence>
<dbReference type="InterPro" id="IPR050496">
    <property type="entry name" value="SNF2_RAD54_helicase_repair"/>
</dbReference>
<dbReference type="GO" id="GO:0007131">
    <property type="term" value="P:reciprocal meiotic recombination"/>
    <property type="evidence" value="ECO:0007669"/>
    <property type="project" value="TreeGrafter"/>
</dbReference>
<dbReference type="Pfam" id="PF00176">
    <property type="entry name" value="SNF2-rel_dom"/>
    <property type="match status" value="1"/>
</dbReference>
<dbReference type="OrthoDB" id="413460at2759"/>
<keyword evidence="1" id="KW-0547">Nucleotide-binding</keyword>
<dbReference type="GO" id="GO:0005634">
    <property type="term" value="C:nucleus"/>
    <property type="evidence" value="ECO:0007669"/>
    <property type="project" value="TreeGrafter"/>
</dbReference>
<dbReference type="InterPro" id="IPR038718">
    <property type="entry name" value="SNF2-like_sf"/>
</dbReference>
<dbReference type="PANTHER" id="PTHR45629:SF7">
    <property type="entry name" value="DNA EXCISION REPAIR PROTEIN ERCC-6-RELATED"/>
    <property type="match status" value="1"/>
</dbReference>
<name>A0A9W6YYW5_AMBMO</name>
<dbReference type="PANTHER" id="PTHR45629">
    <property type="entry name" value="SNF2/RAD54 FAMILY MEMBER"/>
    <property type="match status" value="1"/>
</dbReference>
<gene>
    <name evidence="5" type="ORF">Amon01_000437600</name>
</gene>
<feature type="compositionally biased region" description="Low complexity" evidence="3">
    <location>
        <begin position="20"/>
        <end position="57"/>
    </location>
</feature>
<proteinExistence type="predicted"/>
<dbReference type="InterPro" id="IPR027417">
    <property type="entry name" value="P-loop_NTPase"/>
</dbReference>
<sequence length="681" mass="77251">MSLNLNTPFRPPRFKHKPGSQSRSISSASTPSSSSSRPPSSISDRNSTSSPSSTSFTKTLNNVSIMRTYRILWRKKTQKKHKKWEGDAVMSFNTQTRASTIRDEDGNLLAKVSNSSNYLSNVDVFSHGIYEFLINSDIDVADDPVRQVPTTAPAHIRRPYKVPPPFVSPVTKKDPQQGNLLKQEHQIRNTAHITYDVDVDVDFDDIEEGTPTTTTTTTTTTATKSYCSASPTDYPKRSLLSSKYSSRKKQKVEEIEDDNFEIELPKPIKNKPFQTPLLKPRSTMLRNSLKSKNKHEPLYDITSENSFILPRPPNGKEFEIRDIVVDPGLANSLRPHQKEGVKFLYECVMGYRDFKGQGAILADEMGLGKTLQTITLVWTLCRQNPHIGEGPIAKKTLICCPVSLITTWKNEFKKWLGINKINVLTIGGKNKYSNDKDDIDGFAKTKVYQVLIMGYEKMQSMAKQLKEVDFDLLVCDEGHRLKNSSNKVMQALESFNIKRRIVVTGTPIQNDLQEFYTIINFINPGILGEQKQFQKDFANPILRSREANCSNPRVIERGEQKSKELIKLTKLFILRRTNEEIAKFLPKKSDYIIFVPPTNLQLVLFDVVSKADNFEDILESRNMNQSLKLINTFRKICNSPSILKNDTFFMEVSGPKMNDSNFKSGLAKKVRSGKVNLLVKL</sequence>
<dbReference type="FunFam" id="3.40.50.10810:FF:000020">
    <property type="entry name" value="DNA repair and recombination protein RAD54B"/>
    <property type="match status" value="1"/>
</dbReference>
<feature type="region of interest" description="Disordered" evidence="3">
    <location>
        <begin position="1"/>
        <end position="57"/>
    </location>
</feature>
<dbReference type="CDD" id="cd18004">
    <property type="entry name" value="DEXHc_RAD54"/>
    <property type="match status" value="1"/>
</dbReference>
<evidence type="ECO:0000259" key="4">
    <source>
        <dbReference type="PROSITE" id="PS51192"/>
    </source>
</evidence>
<dbReference type="EMBL" id="BSXU01002085">
    <property type="protein sequence ID" value="GMG34130.1"/>
    <property type="molecule type" value="Genomic_DNA"/>
</dbReference>
<feature type="region of interest" description="Disordered" evidence="3">
    <location>
        <begin position="156"/>
        <end position="175"/>
    </location>
</feature>
<dbReference type="Gene3D" id="3.40.50.10810">
    <property type="entry name" value="Tandem AAA-ATPase domain"/>
    <property type="match status" value="1"/>
</dbReference>
<keyword evidence="6" id="KW-1185">Reference proteome</keyword>
<dbReference type="GO" id="GO:0015616">
    <property type="term" value="F:DNA translocase activity"/>
    <property type="evidence" value="ECO:0007669"/>
    <property type="project" value="TreeGrafter"/>
</dbReference>
<reference evidence="5" key="1">
    <citation type="submission" date="2023-04" db="EMBL/GenBank/DDBJ databases">
        <title>Ambrosiozyma monospora NBRC 1965.</title>
        <authorList>
            <person name="Ichikawa N."/>
            <person name="Sato H."/>
            <person name="Tonouchi N."/>
        </authorList>
    </citation>
    <scope>NUCLEOTIDE SEQUENCE</scope>
    <source>
        <strain evidence="5">NBRC 1965</strain>
    </source>
</reference>
<feature type="domain" description="Helicase ATP-binding" evidence="4">
    <location>
        <begin position="350"/>
        <end position="525"/>
    </location>
</feature>
<dbReference type="InterPro" id="IPR000330">
    <property type="entry name" value="SNF2_N"/>
</dbReference>
<dbReference type="SMART" id="SM00487">
    <property type="entry name" value="DEXDc"/>
    <property type="match status" value="1"/>
</dbReference>
<evidence type="ECO:0000256" key="3">
    <source>
        <dbReference type="SAM" id="MobiDB-lite"/>
    </source>
</evidence>
<evidence type="ECO:0000256" key="1">
    <source>
        <dbReference type="ARBA" id="ARBA00022741"/>
    </source>
</evidence>
<dbReference type="InterPro" id="IPR014001">
    <property type="entry name" value="Helicase_ATP-bd"/>
</dbReference>
<dbReference type="AlphaFoldDB" id="A0A9W6YYW5"/>
<dbReference type="PROSITE" id="PS51192">
    <property type="entry name" value="HELICASE_ATP_BIND_1"/>
    <property type="match status" value="1"/>
</dbReference>
<keyword evidence="2" id="KW-0067">ATP-binding</keyword>
<comment type="caution">
    <text evidence="5">The sequence shown here is derived from an EMBL/GenBank/DDBJ whole genome shotgun (WGS) entry which is preliminary data.</text>
</comment>
<dbReference type="GO" id="GO:0000724">
    <property type="term" value="P:double-strand break repair via homologous recombination"/>
    <property type="evidence" value="ECO:0007669"/>
    <property type="project" value="TreeGrafter"/>
</dbReference>
<protein>
    <submittedName>
        <fullName evidence="5">Unnamed protein product</fullName>
    </submittedName>
</protein>
<evidence type="ECO:0000313" key="6">
    <source>
        <dbReference type="Proteomes" id="UP001165063"/>
    </source>
</evidence>
<organism evidence="5 6">
    <name type="scientific">Ambrosiozyma monospora</name>
    <name type="common">Yeast</name>
    <name type="synonym">Endomycopsis monosporus</name>
    <dbReference type="NCBI Taxonomy" id="43982"/>
    <lineage>
        <taxon>Eukaryota</taxon>
        <taxon>Fungi</taxon>
        <taxon>Dikarya</taxon>
        <taxon>Ascomycota</taxon>
        <taxon>Saccharomycotina</taxon>
        <taxon>Pichiomycetes</taxon>
        <taxon>Pichiales</taxon>
        <taxon>Pichiaceae</taxon>
        <taxon>Ambrosiozyma</taxon>
    </lineage>
</organism>
<dbReference type="SUPFAM" id="SSF52540">
    <property type="entry name" value="P-loop containing nucleoside triphosphate hydrolases"/>
    <property type="match status" value="1"/>
</dbReference>
<evidence type="ECO:0000256" key="2">
    <source>
        <dbReference type="ARBA" id="ARBA00022840"/>
    </source>
</evidence>